<feature type="transmembrane region" description="Helical" evidence="6">
    <location>
        <begin position="105"/>
        <end position="122"/>
    </location>
</feature>
<feature type="transmembrane region" description="Helical" evidence="6">
    <location>
        <begin position="238"/>
        <end position="258"/>
    </location>
</feature>
<protein>
    <recommendedName>
        <fullName evidence="6">Probable membrane transporter protein</fullName>
    </recommendedName>
</protein>
<name>A0A848C3F2_9LACO</name>
<dbReference type="RefSeq" id="WP_170092119.1">
    <property type="nucleotide sequence ID" value="NZ_JABAFP010000053.1"/>
</dbReference>
<evidence type="ECO:0000256" key="2">
    <source>
        <dbReference type="ARBA" id="ARBA00009142"/>
    </source>
</evidence>
<dbReference type="AlphaFoldDB" id="A0A848C3F2"/>
<evidence type="ECO:0000256" key="1">
    <source>
        <dbReference type="ARBA" id="ARBA00004141"/>
    </source>
</evidence>
<dbReference type="EMBL" id="JABAFP010000053">
    <property type="protein sequence ID" value="NME43074.1"/>
    <property type="molecule type" value="Genomic_DNA"/>
</dbReference>
<dbReference type="GO" id="GO:0005886">
    <property type="term" value="C:plasma membrane"/>
    <property type="evidence" value="ECO:0007669"/>
    <property type="project" value="UniProtKB-SubCell"/>
</dbReference>
<dbReference type="InterPro" id="IPR051598">
    <property type="entry name" value="TSUP/Inactive_protease-like"/>
</dbReference>
<feature type="transmembrane region" description="Helical" evidence="6">
    <location>
        <begin position="71"/>
        <end position="93"/>
    </location>
</feature>
<feature type="transmembrane region" description="Helical" evidence="6">
    <location>
        <begin position="137"/>
        <end position="155"/>
    </location>
</feature>
<keyword evidence="5 6" id="KW-0472">Membrane</keyword>
<proteinExistence type="inferred from homology"/>
<feature type="transmembrane region" description="Helical" evidence="6">
    <location>
        <begin position="6"/>
        <end position="27"/>
    </location>
</feature>
<dbReference type="Pfam" id="PF01925">
    <property type="entry name" value="TauE"/>
    <property type="match status" value="1"/>
</dbReference>
<evidence type="ECO:0000256" key="3">
    <source>
        <dbReference type="ARBA" id="ARBA00022692"/>
    </source>
</evidence>
<evidence type="ECO:0000256" key="6">
    <source>
        <dbReference type="RuleBase" id="RU363041"/>
    </source>
</evidence>
<dbReference type="PANTHER" id="PTHR43701:SF2">
    <property type="entry name" value="MEMBRANE TRANSPORTER PROTEIN YJNA-RELATED"/>
    <property type="match status" value="1"/>
</dbReference>
<dbReference type="InterPro" id="IPR002781">
    <property type="entry name" value="TM_pro_TauE-like"/>
</dbReference>
<evidence type="ECO:0000313" key="8">
    <source>
        <dbReference type="Proteomes" id="UP000563853"/>
    </source>
</evidence>
<comment type="subcellular location">
    <subcellularLocation>
        <location evidence="6">Cell membrane</location>
        <topology evidence="6">Multi-pass membrane protein</topology>
    </subcellularLocation>
    <subcellularLocation>
        <location evidence="1">Membrane</location>
        <topology evidence="1">Multi-pass membrane protein</topology>
    </subcellularLocation>
</comment>
<comment type="similarity">
    <text evidence="2 6">Belongs to the 4-toluene sulfonate uptake permease (TSUP) (TC 2.A.102) family.</text>
</comment>
<feature type="transmembrane region" description="Helical" evidence="6">
    <location>
        <begin position="176"/>
        <end position="196"/>
    </location>
</feature>
<feature type="transmembrane region" description="Helical" evidence="6">
    <location>
        <begin position="208"/>
        <end position="226"/>
    </location>
</feature>
<evidence type="ECO:0000313" key="7">
    <source>
        <dbReference type="EMBL" id="NME43074.1"/>
    </source>
</evidence>
<reference evidence="7 8" key="1">
    <citation type="submission" date="2020-04" db="EMBL/GenBank/DDBJ databases">
        <authorList>
            <person name="Hitch T.C.A."/>
            <person name="Wylensek D."/>
            <person name="Clavel T."/>
        </authorList>
    </citation>
    <scope>NUCLEOTIDE SEQUENCE [LARGE SCALE GENOMIC DNA]</scope>
    <source>
        <strain evidence="7 8">WCA-389-WT-5H1</strain>
    </source>
</reference>
<gene>
    <name evidence="7" type="ORF">HF863_09935</name>
</gene>
<evidence type="ECO:0000256" key="5">
    <source>
        <dbReference type="ARBA" id="ARBA00023136"/>
    </source>
</evidence>
<keyword evidence="4 6" id="KW-1133">Transmembrane helix</keyword>
<keyword evidence="6" id="KW-1003">Cell membrane</keyword>
<dbReference type="Proteomes" id="UP000563853">
    <property type="component" value="Unassembled WGS sequence"/>
</dbReference>
<keyword evidence="3 6" id="KW-0812">Transmembrane</keyword>
<dbReference type="PANTHER" id="PTHR43701">
    <property type="entry name" value="MEMBRANE TRANSPORTER PROTEIN MJ0441-RELATED"/>
    <property type="match status" value="1"/>
</dbReference>
<accession>A0A848C3F2</accession>
<feature type="transmembrane region" description="Helical" evidence="6">
    <location>
        <begin position="39"/>
        <end position="59"/>
    </location>
</feature>
<organism evidence="7 8">
    <name type="scientific">Ligilactobacillus agilis</name>
    <dbReference type="NCBI Taxonomy" id="1601"/>
    <lineage>
        <taxon>Bacteria</taxon>
        <taxon>Bacillati</taxon>
        <taxon>Bacillota</taxon>
        <taxon>Bacilli</taxon>
        <taxon>Lactobacillales</taxon>
        <taxon>Lactobacillaceae</taxon>
        <taxon>Ligilactobacillus</taxon>
    </lineage>
</organism>
<sequence length="259" mass="28011">MPLILFGMAVIASIIGAITGVGGGIVLKTFYDLFDVGSVMTISVYATVLVFTMCIVSILKQLKKGFKFNLLFIVSISLGAILGGYAGNYLLVLATQKIPETTVKLIQSLLLLIILVFLIIYTKKSSTREFVANENSWLAFCLGLVLGTVSIFLAIGGGPLNVSLLIIVNHFKMRQAAVYSLATVFFSQISKLFTIVTSIGQLHFQASALPLIIIAGILGGYLGTLINQKLSNQQLEACYSFFMVGLCLLTGFNVIRFWG</sequence>
<comment type="caution">
    <text evidence="7">The sequence shown here is derived from an EMBL/GenBank/DDBJ whole genome shotgun (WGS) entry which is preliminary data.</text>
</comment>
<evidence type="ECO:0000256" key="4">
    <source>
        <dbReference type="ARBA" id="ARBA00022989"/>
    </source>
</evidence>